<name>A0A0P8XZG9_DROAN</name>
<reference evidence="2 3" key="1">
    <citation type="journal article" date="2007" name="Nature">
        <title>Evolution of genes and genomes on the Drosophila phylogeny.</title>
        <authorList>
            <consortium name="Drosophila 12 Genomes Consortium"/>
            <person name="Clark A.G."/>
            <person name="Eisen M.B."/>
            <person name="Smith D.R."/>
            <person name="Bergman C.M."/>
            <person name="Oliver B."/>
            <person name="Markow T.A."/>
            <person name="Kaufman T.C."/>
            <person name="Kellis M."/>
            <person name="Gelbart W."/>
            <person name="Iyer V.N."/>
            <person name="Pollard D.A."/>
            <person name="Sackton T.B."/>
            <person name="Larracuente A.M."/>
            <person name="Singh N.D."/>
            <person name="Abad J.P."/>
            <person name="Abt D.N."/>
            <person name="Adryan B."/>
            <person name="Aguade M."/>
            <person name="Akashi H."/>
            <person name="Anderson W.W."/>
            <person name="Aquadro C.F."/>
            <person name="Ardell D.H."/>
            <person name="Arguello R."/>
            <person name="Artieri C.G."/>
            <person name="Barbash D.A."/>
            <person name="Barker D."/>
            <person name="Barsanti P."/>
            <person name="Batterham P."/>
            <person name="Batzoglou S."/>
            <person name="Begun D."/>
            <person name="Bhutkar A."/>
            <person name="Blanco E."/>
            <person name="Bosak S.A."/>
            <person name="Bradley R.K."/>
            <person name="Brand A.D."/>
            <person name="Brent M.R."/>
            <person name="Brooks A.N."/>
            <person name="Brown R.H."/>
            <person name="Butlin R.K."/>
            <person name="Caggese C."/>
            <person name="Calvi B.R."/>
            <person name="Bernardo de Carvalho A."/>
            <person name="Caspi A."/>
            <person name="Castrezana S."/>
            <person name="Celniker S.E."/>
            <person name="Chang J.L."/>
            <person name="Chapple C."/>
            <person name="Chatterji S."/>
            <person name="Chinwalla A."/>
            <person name="Civetta A."/>
            <person name="Clifton S.W."/>
            <person name="Comeron J.M."/>
            <person name="Costello J.C."/>
            <person name="Coyne J.A."/>
            <person name="Daub J."/>
            <person name="David R.G."/>
            <person name="Delcher A.L."/>
            <person name="Delehaunty K."/>
            <person name="Do C.B."/>
            <person name="Ebling H."/>
            <person name="Edwards K."/>
            <person name="Eickbush T."/>
            <person name="Evans J.D."/>
            <person name="Filipski A."/>
            <person name="Findeiss S."/>
            <person name="Freyhult E."/>
            <person name="Fulton L."/>
            <person name="Fulton R."/>
            <person name="Garcia A.C."/>
            <person name="Gardiner A."/>
            <person name="Garfield D.A."/>
            <person name="Garvin B.E."/>
            <person name="Gibson G."/>
            <person name="Gilbert D."/>
            <person name="Gnerre S."/>
            <person name="Godfrey J."/>
            <person name="Good R."/>
            <person name="Gotea V."/>
            <person name="Gravely B."/>
            <person name="Greenberg A.J."/>
            <person name="Griffiths-Jones S."/>
            <person name="Gross S."/>
            <person name="Guigo R."/>
            <person name="Gustafson E.A."/>
            <person name="Haerty W."/>
            <person name="Hahn M.W."/>
            <person name="Halligan D.L."/>
            <person name="Halpern A.L."/>
            <person name="Halter G.M."/>
            <person name="Han M.V."/>
            <person name="Heger A."/>
            <person name="Hillier L."/>
            <person name="Hinrichs A.S."/>
            <person name="Holmes I."/>
            <person name="Hoskins R.A."/>
            <person name="Hubisz M.J."/>
            <person name="Hultmark D."/>
            <person name="Huntley M.A."/>
            <person name="Jaffe D.B."/>
            <person name="Jagadeeshan S."/>
            <person name="Jeck W.R."/>
            <person name="Johnson J."/>
            <person name="Jones C.D."/>
            <person name="Jordan W.C."/>
            <person name="Karpen G.H."/>
            <person name="Kataoka E."/>
            <person name="Keightley P.D."/>
            <person name="Kheradpour P."/>
            <person name="Kirkness E.F."/>
            <person name="Koerich L.B."/>
            <person name="Kristiansen K."/>
            <person name="Kudrna D."/>
            <person name="Kulathinal R.J."/>
            <person name="Kumar S."/>
            <person name="Kwok R."/>
            <person name="Lander E."/>
            <person name="Langley C.H."/>
            <person name="Lapoint R."/>
            <person name="Lazzaro B.P."/>
            <person name="Lee S.J."/>
            <person name="Levesque L."/>
            <person name="Li R."/>
            <person name="Lin C.F."/>
            <person name="Lin M.F."/>
            <person name="Lindblad-Toh K."/>
            <person name="Llopart A."/>
            <person name="Long M."/>
            <person name="Low L."/>
            <person name="Lozovsky E."/>
            <person name="Lu J."/>
            <person name="Luo M."/>
            <person name="Machado C.A."/>
            <person name="Makalowski W."/>
            <person name="Marzo M."/>
            <person name="Matsuda M."/>
            <person name="Matzkin L."/>
            <person name="McAllister B."/>
            <person name="McBride C.S."/>
            <person name="McKernan B."/>
            <person name="McKernan K."/>
            <person name="Mendez-Lago M."/>
            <person name="Minx P."/>
            <person name="Mollenhauer M.U."/>
            <person name="Montooth K."/>
            <person name="Mount S.M."/>
            <person name="Mu X."/>
            <person name="Myers E."/>
            <person name="Negre B."/>
            <person name="Newfeld S."/>
            <person name="Nielsen R."/>
            <person name="Noor M.A."/>
            <person name="O'Grady P."/>
            <person name="Pachter L."/>
            <person name="Papaceit M."/>
            <person name="Parisi M.J."/>
            <person name="Parisi M."/>
            <person name="Parts L."/>
            <person name="Pedersen J.S."/>
            <person name="Pesole G."/>
            <person name="Phillippy A.M."/>
            <person name="Ponting C.P."/>
            <person name="Pop M."/>
            <person name="Porcelli D."/>
            <person name="Powell J.R."/>
            <person name="Prohaska S."/>
            <person name="Pruitt K."/>
            <person name="Puig M."/>
            <person name="Quesneville H."/>
            <person name="Ram K.R."/>
            <person name="Rand D."/>
            <person name="Rasmussen M.D."/>
            <person name="Reed L.K."/>
            <person name="Reenan R."/>
            <person name="Reily A."/>
            <person name="Remington K.A."/>
            <person name="Rieger T.T."/>
            <person name="Ritchie M.G."/>
            <person name="Robin C."/>
            <person name="Rogers Y.H."/>
            <person name="Rohde C."/>
            <person name="Rozas J."/>
            <person name="Rubenfield M.J."/>
            <person name="Ruiz A."/>
            <person name="Russo S."/>
            <person name="Salzberg S.L."/>
            <person name="Sanchez-Gracia A."/>
            <person name="Saranga D.J."/>
            <person name="Sato H."/>
            <person name="Schaeffer S.W."/>
            <person name="Schatz M.C."/>
            <person name="Schlenke T."/>
            <person name="Schwartz R."/>
            <person name="Segarra C."/>
            <person name="Singh R.S."/>
            <person name="Sirot L."/>
            <person name="Sirota M."/>
            <person name="Sisneros N.B."/>
            <person name="Smith C.D."/>
            <person name="Smith T.F."/>
            <person name="Spieth J."/>
            <person name="Stage D.E."/>
            <person name="Stark A."/>
            <person name="Stephan W."/>
            <person name="Strausberg R.L."/>
            <person name="Strempel S."/>
            <person name="Sturgill D."/>
            <person name="Sutton G."/>
            <person name="Sutton G.G."/>
            <person name="Tao W."/>
            <person name="Teichmann S."/>
            <person name="Tobari Y.N."/>
            <person name="Tomimura Y."/>
            <person name="Tsolas J.M."/>
            <person name="Valente V.L."/>
            <person name="Venter E."/>
            <person name="Venter J.C."/>
            <person name="Vicario S."/>
            <person name="Vieira F.G."/>
            <person name="Vilella A.J."/>
            <person name="Villasante A."/>
            <person name="Walenz B."/>
            <person name="Wang J."/>
            <person name="Wasserman M."/>
            <person name="Watts T."/>
            <person name="Wilson D."/>
            <person name="Wilson R.K."/>
            <person name="Wing R.A."/>
            <person name="Wolfner M.F."/>
            <person name="Wong A."/>
            <person name="Wong G.K."/>
            <person name="Wu C.I."/>
            <person name="Wu G."/>
            <person name="Yamamoto D."/>
            <person name="Yang H.P."/>
            <person name="Yang S.P."/>
            <person name="Yorke J.A."/>
            <person name="Yoshida K."/>
            <person name="Zdobnov E."/>
            <person name="Zhang P."/>
            <person name="Zhang Y."/>
            <person name="Zimin A.V."/>
            <person name="Baldwin J."/>
            <person name="Abdouelleil A."/>
            <person name="Abdulkadir J."/>
            <person name="Abebe A."/>
            <person name="Abera B."/>
            <person name="Abreu J."/>
            <person name="Acer S.C."/>
            <person name="Aftuck L."/>
            <person name="Alexander A."/>
            <person name="An P."/>
            <person name="Anderson E."/>
            <person name="Anderson S."/>
            <person name="Arachi H."/>
            <person name="Azer M."/>
            <person name="Bachantsang P."/>
            <person name="Barry A."/>
            <person name="Bayul T."/>
            <person name="Berlin A."/>
            <person name="Bessette D."/>
            <person name="Bloom T."/>
            <person name="Blye J."/>
            <person name="Boguslavskiy L."/>
            <person name="Bonnet C."/>
            <person name="Boukhgalter B."/>
            <person name="Bourzgui I."/>
            <person name="Brown A."/>
            <person name="Cahill P."/>
            <person name="Channer S."/>
            <person name="Cheshatsang Y."/>
            <person name="Chuda L."/>
            <person name="Citroen M."/>
            <person name="Collymore A."/>
            <person name="Cooke P."/>
            <person name="Costello M."/>
            <person name="D'Aco K."/>
            <person name="Daza R."/>
            <person name="De Haan G."/>
            <person name="DeGray S."/>
            <person name="DeMaso C."/>
            <person name="Dhargay N."/>
            <person name="Dooley K."/>
            <person name="Dooley E."/>
            <person name="Doricent M."/>
            <person name="Dorje P."/>
            <person name="Dorjee K."/>
            <person name="Dupes A."/>
            <person name="Elong R."/>
            <person name="Falk J."/>
            <person name="Farina A."/>
            <person name="Faro S."/>
            <person name="Ferguson D."/>
            <person name="Fisher S."/>
            <person name="Foley C.D."/>
            <person name="Franke A."/>
            <person name="Friedrich D."/>
            <person name="Gadbois L."/>
            <person name="Gearin G."/>
            <person name="Gearin C.R."/>
            <person name="Giannoukos G."/>
            <person name="Goode T."/>
            <person name="Graham J."/>
            <person name="Grandbois E."/>
            <person name="Grewal S."/>
            <person name="Gyaltsen K."/>
            <person name="Hafez N."/>
            <person name="Hagos B."/>
            <person name="Hall J."/>
            <person name="Henson C."/>
            <person name="Hollinger A."/>
            <person name="Honan T."/>
            <person name="Huard M.D."/>
            <person name="Hughes L."/>
            <person name="Hurhula B."/>
            <person name="Husby M.E."/>
            <person name="Kamat A."/>
            <person name="Kanga B."/>
            <person name="Kashin S."/>
            <person name="Khazanovich D."/>
            <person name="Kisner P."/>
            <person name="Lance K."/>
            <person name="Lara M."/>
            <person name="Lee W."/>
            <person name="Lennon N."/>
            <person name="Letendre F."/>
            <person name="LeVine R."/>
            <person name="Lipovsky A."/>
            <person name="Liu X."/>
            <person name="Liu J."/>
            <person name="Liu S."/>
            <person name="Lokyitsang T."/>
            <person name="Lokyitsang Y."/>
            <person name="Lubonja R."/>
            <person name="Lui A."/>
            <person name="MacDonald P."/>
            <person name="Magnisalis V."/>
            <person name="Maru K."/>
            <person name="Matthews C."/>
            <person name="McCusker W."/>
            <person name="McDonough S."/>
            <person name="Mehta T."/>
            <person name="Meldrim J."/>
            <person name="Meneus L."/>
            <person name="Mihai O."/>
            <person name="Mihalev A."/>
            <person name="Mihova T."/>
            <person name="Mittelman R."/>
            <person name="Mlenga V."/>
            <person name="Montmayeur A."/>
            <person name="Mulrain L."/>
            <person name="Navidi A."/>
            <person name="Naylor J."/>
            <person name="Negash T."/>
            <person name="Nguyen T."/>
            <person name="Nguyen N."/>
            <person name="Nicol R."/>
            <person name="Norbu C."/>
            <person name="Norbu N."/>
            <person name="Novod N."/>
            <person name="O'Neill B."/>
            <person name="Osman S."/>
            <person name="Markiewicz E."/>
            <person name="Oyono O.L."/>
            <person name="Patti C."/>
            <person name="Phunkhang P."/>
            <person name="Pierre F."/>
            <person name="Priest M."/>
            <person name="Raghuraman S."/>
            <person name="Rege F."/>
            <person name="Reyes R."/>
            <person name="Rise C."/>
            <person name="Rogov P."/>
            <person name="Ross K."/>
            <person name="Ryan E."/>
            <person name="Settipalli S."/>
            <person name="Shea T."/>
            <person name="Sherpa N."/>
            <person name="Shi L."/>
            <person name="Shih D."/>
            <person name="Sparrow T."/>
            <person name="Spaulding J."/>
            <person name="Stalker J."/>
            <person name="Stange-Thomann N."/>
            <person name="Stavropoulos S."/>
            <person name="Stone C."/>
            <person name="Strader C."/>
            <person name="Tesfaye S."/>
            <person name="Thomson T."/>
            <person name="Thoulutsang Y."/>
            <person name="Thoulutsang D."/>
            <person name="Topham K."/>
            <person name="Topping I."/>
            <person name="Tsamla T."/>
            <person name="Vassiliev H."/>
            <person name="Vo A."/>
            <person name="Wangchuk T."/>
            <person name="Wangdi T."/>
            <person name="Weiand M."/>
            <person name="Wilkinson J."/>
            <person name="Wilson A."/>
            <person name="Yadav S."/>
            <person name="Young G."/>
            <person name="Yu Q."/>
            <person name="Zembek L."/>
            <person name="Zhong D."/>
            <person name="Zimmer A."/>
            <person name="Zwirko Z."/>
            <person name="Jaffe D.B."/>
            <person name="Alvarez P."/>
            <person name="Brockman W."/>
            <person name="Butler J."/>
            <person name="Chin C."/>
            <person name="Gnerre S."/>
            <person name="Grabherr M."/>
            <person name="Kleber M."/>
            <person name="Mauceli E."/>
            <person name="MacCallum I."/>
        </authorList>
    </citation>
    <scope>NUCLEOTIDE SEQUENCE [LARGE SCALE GENOMIC DNA]</scope>
    <source>
        <strain evidence="3">Tucson 14024-0371.13</strain>
    </source>
</reference>
<accession>A0A0P8XZG9</accession>
<dbReference type="EMBL" id="CH902617">
    <property type="protein sequence ID" value="KPU80306.1"/>
    <property type="molecule type" value="Genomic_DNA"/>
</dbReference>
<protein>
    <submittedName>
        <fullName evidence="2">Uncharacterized protein, isoform B</fullName>
    </submittedName>
</protein>
<evidence type="ECO:0000313" key="2">
    <source>
        <dbReference type="EMBL" id="KPU80306.1"/>
    </source>
</evidence>
<feature type="compositionally biased region" description="Basic and acidic residues" evidence="1">
    <location>
        <begin position="13"/>
        <end position="29"/>
    </location>
</feature>
<proteinExistence type="predicted"/>
<dbReference type="OrthoDB" id="7867182at2759"/>
<gene>
    <name evidence="2" type="primary">Dana\GF16478</name>
    <name evidence="2" type="synonym">dana_GLEANR_17747</name>
    <name evidence="2" type="ORF">GF16478</name>
</gene>
<evidence type="ECO:0000313" key="3">
    <source>
        <dbReference type="Proteomes" id="UP000007801"/>
    </source>
</evidence>
<dbReference type="Proteomes" id="UP000007801">
    <property type="component" value="Unassembled WGS sequence"/>
</dbReference>
<evidence type="ECO:0000256" key="1">
    <source>
        <dbReference type="SAM" id="MobiDB-lite"/>
    </source>
</evidence>
<dbReference type="GeneID" id="6499274"/>
<sequence length="149" mass="17143">MGKKYKSKSVPLQKKERLEEPEKCEDNNESKPLSAASSDDSEKHLEQMAAIENIPLRLDEQIESIKSVQKELLQLQMRQVTLLDGCIDILQELNGAQPRNIVEQKLILETFSNIKPKILDIFKNLLPSQLELFKHETKMLEISEEITSK</sequence>
<feature type="region of interest" description="Disordered" evidence="1">
    <location>
        <begin position="1"/>
        <end position="45"/>
    </location>
</feature>
<organism evidence="2 3">
    <name type="scientific">Drosophila ananassae</name>
    <name type="common">Fruit fly</name>
    <dbReference type="NCBI Taxonomy" id="7217"/>
    <lineage>
        <taxon>Eukaryota</taxon>
        <taxon>Metazoa</taxon>
        <taxon>Ecdysozoa</taxon>
        <taxon>Arthropoda</taxon>
        <taxon>Hexapoda</taxon>
        <taxon>Insecta</taxon>
        <taxon>Pterygota</taxon>
        <taxon>Neoptera</taxon>
        <taxon>Endopterygota</taxon>
        <taxon>Diptera</taxon>
        <taxon>Brachycera</taxon>
        <taxon>Muscomorpha</taxon>
        <taxon>Ephydroidea</taxon>
        <taxon>Drosophilidae</taxon>
        <taxon>Drosophila</taxon>
        <taxon>Sophophora</taxon>
    </lineage>
</organism>
<keyword evidence="3" id="KW-1185">Reference proteome</keyword>
<dbReference type="AlphaFoldDB" id="A0A0P8XZG9"/>